<keyword evidence="4" id="KW-0378">Hydrolase</keyword>
<proteinExistence type="predicted"/>
<gene>
    <name evidence="4" type="ORF">LWF01_06720</name>
</gene>
<evidence type="ECO:0000259" key="3">
    <source>
        <dbReference type="Pfam" id="PF00144"/>
    </source>
</evidence>
<dbReference type="PANTHER" id="PTHR46825:SF9">
    <property type="entry name" value="BETA-LACTAMASE-RELATED DOMAIN-CONTAINING PROTEIN"/>
    <property type="match status" value="1"/>
</dbReference>
<accession>A0ABY8QWP4</accession>
<evidence type="ECO:0000313" key="4">
    <source>
        <dbReference type="EMBL" id="WGW13444.1"/>
    </source>
</evidence>
<keyword evidence="1" id="KW-1133">Transmembrane helix</keyword>
<keyword evidence="2" id="KW-0732">Signal</keyword>
<dbReference type="InterPro" id="IPR050491">
    <property type="entry name" value="AmpC-like"/>
</dbReference>
<organism evidence="4 5">
    <name type="scientific">Saxibacter everestensis</name>
    <dbReference type="NCBI Taxonomy" id="2909229"/>
    <lineage>
        <taxon>Bacteria</taxon>
        <taxon>Bacillati</taxon>
        <taxon>Actinomycetota</taxon>
        <taxon>Actinomycetes</taxon>
        <taxon>Micrococcales</taxon>
        <taxon>Brevibacteriaceae</taxon>
        <taxon>Saxibacter</taxon>
    </lineage>
</organism>
<dbReference type="InterPro" id="IPR001466">
    <property type="entry name" value="Beta-lactam-related"/>
</dbReference>
<protein>
    <submittedName>
        <fullName evidence="4">Serine hydrolase domain-containing protein</fullName>
        <ecNumber evidence="4">3.1.1.103</ecNumber>
    </submittedName>
</protein>
<dbReference type="PANTHER" id="PTHR46825">
    <property type="entry name" value="D-ALANYL-D-ALANINE-CARBOXYPEPTIDASE/ENDOPEPTIDASE AMPH"/>
    <property type="match status" value="1"/>
</dbReference>
<dbReference type="EC" id="3.1.1.103" evidence="4"/>
<feature type="chain" id="PRO_5045937422" evidence="2">
    <location>
        <begin position="16"/>
        <end position="462"/>
    </location>
</feature>
<evidence type="ECO:0000256" key="1">
    <source>
        <dbReference type="SAM" id="Phobius"/>
    </source>
</evidence>
<evidence type="ECO:0000313" key="5">
    <source>
        <dbReference type="Proteomes" id="UP001209083"/>
    </source>
</evidence>
<evidence type="ECO:0000256" key="2">
    <source>
        <dbReference type="SAM" id="SignalP"/>
    </source>
</evidence>
<dbReference type="GO" id="GO:0016787">
    <property type="term" value="F:hydrolase activity"/>
    <property type="evidence" value="ECO:0007669"/>
    <property type="project" value="UniProtKB-KW"/>
</dbReference>
<dbReference type="SUPFAM" id="SSF56601">
    <property type="entry name" value="beta-lactamase/transpeptidase-like"/>
    <property type="match status" value="1"/>
</dbReference>
<dbReference type="EMBL" id="CP090958">
    <property type="protein sequence ID" value="WGW13444.1"/>
    <property type="molecule type" value="Genomic_DNA"/>
</dbReference>
<dbReference type="RefSeq" id="WP_349640267.1">
    <property type="nucleotide sequence ID" value="NZ_CP090958.1"/>
</dbReference>
<dbReference type="Proteomes" id="UP001209083">
    <property type="component" value="Chromosome"/>
</dbReference>
<keyword evidence="5" id="KW-1185">Reference proteome</keyword>
<dbReference type="Pfam" id="PF00144">
    <property type="entry name" value="Beta-lactamase"/>
    <property type="match status" value="1"/>
</dbReference>
<keyword evidence="1" id="KW-0812">Transmembrane</keyword>
<dbReference type="InterPro" id="IPR012338">
    <property type="entry name" value="Beta-lactam/transpept-like"/>
</dbReference>
<name>A0ABY8QWP4_9MICO</name>
<sequence length="462" mass="48484">MAQFLLLTLPSRAMAAPAKDVHAWLEEVSAGGVPATAVVVTRGDEVEVETGAGSIGGRPVDEHTPFRIESLSKSFTATAVMQLVEEKHIDLDTPVVEYLPDLRIDDSRAETITVREVLNQSSGLTDASLGFNQYSAGPSSPREAVALLSRSHLDFDPGTDWAYSNPNYWICAWLIEEVSDMDLETYLERKILDPLGMTETTSAPTRDQVGGADGHTYAYGVPVQVTAPDAVVAGSGGMTSTAHDMGIWLRFQQGALSDGEGVLSTGMREEMHHRQAPVGGLYALGWYSGPPADGGVERVSHSGVGAGTGAYQGLFPDGVGVAVLQASSAPDPYKVAAALYDYSEGGTLGAAPSVPGPGRDLIITLIVLVVLAMCARGVVRSRRWASRAKRVRASLTLGAGALVATAGFTIPVWGSLLLGRAAAWPVLFAGAPVPVIAILATSLSIGVLTIVRLARLGQSVQR</sequence>
<reference evidence="4 5" key="1">
    <citation type="submission" date="2023-05" db="EMBL/GenBank/DDBJ databases">
        <title>Lithophilousrod everest ZFBP1038 complete genpme.</title>
        <authorList>
            <person name="Tian M."/>
        </authorList>
    </citation>
    <scope>NUCLEOTIDE SEQUENCE [LARGE SCALE GENOMIC DNA]</scope>
    <source>
        <strain evidence="4 5">ZFBP1038</strain>
    </source>
</reference>
<feature type="transmembrane region" description="Helical" evidence="1">
    <location>
        <begin position="433"/>
        <end position="454"/>
    </location>
</feature>
<keyword evidence="1" id="KW-0472">Membrane</keyword>
<feature type="transmembrane region" description="Helical" evidence="1">
    <location>
        <begin position="361"/>
        <end position="379"/>
    </location>
</feature>
<feature type="domain" description="Beta-lactamase-related" evidence="3">
    <location>
        <begin position="26"/>
        <end position="336"/>
    </location>
</feature>
<feature type="signal peptide" evidence="2">
    <location>
        <begin position="1"/>
        <end position="15"/>
    </location>
</feature>
<dbReference type="Gene3D" id="3.40.710.10">
    <property type="entry name" value="DD-peptidase/beta-lactamase superfamily"/>
    <property type="match status" value="1"/>
</dbReference>
<feature type="transmembrane region" description="Helical" evidence="1">
    <location>
        <begin position="391"/>
        <end position="413"/>
    </location>
</feature>